<dbReference type="AlphaFoldDB" id="X0VMU8"/>
<protein>
    <recommendedName>
        <fullName evidence="2">CARDB domain-containing protein</fullName>
    </recommendedName>
</protein>
<evidence type="ECO:0008006" key="2">
    <source>
        <dbReference type="Google" id="ProtNLM"/>
    </source>
</evidence>
<comment type="caution">
    <text evidence="1">The sequence shown here is derived from an EMBL/GenBank/DDBJ whole genome shotgun (WGS) entry which is preliminary data.</text>
</comment>
<organism evidence="1">
    <name type="scientific">marine sediment metagenome</name>
    <dbReference type="NCBI Taxonomy" id="412755"/>
    <lineage>
        <taxon>unclassified sequences</taxon>
        <taxon>metagenomes</taxon>
        <taxon>ecological metagenomes</taxon>
    </lineage>
</organism>
<proteinExistence type="predicted"/>
<reference evidence="1" key="1">
    <citation type="journal article" date="2014" name="Front. Microbiol.">
        <title>High frequency of phylogenetically diverse reductive dehalogenase-homologous genes in deep subseafloor sedimentary metagenomes.</title>
        <authorList>
            <person name="Kawai M."/>
            <person name="Futagami T."/>
            <person name="Toyoda A."/>
            <person name="Takaki Y."/>
            <person name="Nishi S."/>
            <person name="Hori S."/>
            <person name="Arai W."/>
            <person name="Tsubouchi T."/>
            <person name="Morono Y."/>
            <person name="Uchiyama I."/>
            <person name="Ito T."/>
            <person name="Fujiyama A."/>
            <person name="Inagaki F."/>
            <person name="Takami H."/>
        </authorList>
    </citation>
    <scope>NUCLEOTIDE SEQUENCE</scope>
    <source>
        <strain evidence="1">Expedition CK06-06</strain>
    </source>
</reference>
<feature type="non-terminal residue" evidence="1">
    <location>
        <position position="1"/>
    </location>
</feature>
<gene>
    <name evidence="1" type="ORF">S01H1_33998</name>
</gene>
<accession>X0VMU8</accession>
<evidence type="ECO:0000313" key="1">
    <source>
        <dbReference type="EMBL" id="GAG13803.1"/>
    </source>
</evidence>
<dbReference type="EMBL" id="BARS01021135">
    <property type="protein sequence ID" value="GAG13803.1"/>
    <property type="molecule type" value="Genomic_DNA"/>
</dbReference>
<sequence length="139" mass="15267">VPDLDCIGSLSWTDIKPGEIVIGEFMIANIGDPGTELSWEIGSYPSWGTWTFLPSSGTGLTPGMGAITLAVEVVAPDQQNMEFTGEVKVVNTEDNNDYDTIPVSLKTPMNKAFSINILYLKFLEQHPNMFPILRYLLGL</sequence>
<name>X0VMU8_9ZZZZ</name>